<dbReference type="EMBL" id="JADBEO010000028">
    <property type="protein sequence ID" value="MDR4307571.1"/>
    <property type="molecule type" value="Genomic_DNA"/>
</dbReference>
<reference evidence="2" key="1">
    <citation type="submission" date="2020-10" db="EMBL/GenBank/DDBJ databases">
        <authorList>
            <person name="Abbas A."/>
            <person name="Razzaq R."/>
            <person name="Waqas M."/>
            <person name="Abbas N."/>
            <person name="Nielsen T.K."/>
            <person name="Hansen L.H."/>
            <person name="Hussain S."/>
            <person name="Shahid M."/>
        </authorList>
    </citation>
    <scope>NUCLEOTIDE SEQUENCE</scope>
    <source>
        <strain evidence="2">S14</strain>
    </source>
</reference>
<sequence>MKTGTTATMRFVRSHPVAVVILLIVLAAAAFLILSALFGGGTNFDPVMR</sequence>
<keyword evidence="1" id="KW-0472">Membrane</keyword>
<feature type="transmembrane region" description="Helical" evidence="1">
    <location>
        <begin position="17"/>
        <end position="39"/>
    </location>
</feature>
<keyword evidence="3" id="KW-1185">Reference proteome</keyword>
<evidence type="ECO:0000313" key="3">
    <source>
        <dbReference type="Proteomes" id="UP001181622"/>
    </source>
</evidence>
<keyword evidence="1" id="KW-0812">Transmembrane</keyword>
<evidence type="ECO:0008006" key="4">
    <source>
        <dbReference type="Google" id="ProtNLM"/>
    </source>
</evidence>
<name>A0ABU1DHF8_9HYPH</name>
<dbReference type="Proteomes" id="UP001181622">
    <property type="component" value="Unassembled WGS sequence"/>
</dbReference>
<gene>
    <name evidence="2" type="ORF">IHQ68_13180</name>
</gene>
<dbReference type="RefSeq" id="WP_309392532.1">
    <property type="nucleotide sequence ID" value="NZ_JADBEO010000028.1"/>
</dbReference>
<comment type="caution">
    <text evidence="2">The sequence shown here is derived from an EMBL/GenBank/DDBJ whole genome shotgun (WGS) entry which is preliminary data.</text>
</comment>
<evidence type="ECO:0000313" key="2">
    <source>
        <dbReference type="EMBL" id="MDR4307571.1"/>
    </source>
</evidence>
<keyword evidence="1" id="KW-1133">Transmembrane helix</keyword>
<accession>A0ABU1DHF8</accession>
<evidence type="ECO:0000256" key="1">
    <source>
        <dbReference type="SAM" id="Phobius"/>
    </source>
</evidence>
<proteinExistence type="predicted"/>
<organism evidence="2 3">
    <name type="scientific">Chelatococcus sambhunathii</name>
    <dbReference type="NCBI Taxonomy" id="363953"/>
    <lineage>
        <taxon>Bacteria</taxon>
        <taxon>Pseudomonadati</taxon>
        <taxon>Pseudomonadota</taxon>
        <taxon>Alphaproteobacteria</taxon>
        <taxon>Hyphomicrobiales</taxon>
        <taxon>Chelatococcaceae</taxon>
        <taxon>Chelatococcus</taxon>
    </lineage>
</organism>
<protein>
    <recommendedName>
        <fullName evidence="4">ABC transporter permease</fullName>
    </recommendedName>
</protein>